<dbReference type="OrthoDB" id="140543at2157"/>
<sequence>MSIEVRRATEDDVHNWDTFVEQSPHGNAFHQFDALEIQAAHAGAELIPLVGRKGEEVVGLFPLFRINKGPIATVFSPPPELRVAYLGPVLLNMDHMKQRKREGRHHEFIDDCLDWVREEIRPRYTHIRLGGRYDDLRAFSWNDYAITPQYTYHVDLSPGVDDVFMSFSSDARSNIRNAPDDAYTIEEGGPEAIEQIVEQVASRYESQGISYRSTPGFVRDLYSTLPEGQIRPYVLRTDGEFAGGILVVDYKETVSRWQGGVRTDIDSDLAINDLLDWRIMRDAMDRGRTTYDLVGANNRRINRYKAKFNPELHPFYSLERNAAGMKTLAHLYKTIREGV</sequence>
<dbReference type="InterPro" id="IPR038740">
    <property type="entry name" value="BioF2-like_GNAT_dom"/>
</dbReference>
<keyword evidence="6" id="KW-0961">Cell wall biogenesis/degradation</keyword>
<organism evidence="8 9">
    <name type="scientific">Haloferax massiliensis</name>
    <dbReference type="NCBI Taxonomy" id="1476858"/>
    <lineage>
        <taxon>Archaea</taxon>
        <taxon>Methanobacteriati</taxon>
        <taxon>Methanobacteriota</taxon>
        <taxon>Stenosarchaea group</taxon>
        <taxon>Halobacteria</taxon>
        <taxon>Halobacteriales</taxon>
        <taxon>Haloferacaceae</taxon>
        <taxon>Haloferax</taxon>
    </lineage>
</organism>
<dbReference type="Proteomes" id="UP000198902">
    <property type="component" value="Unassembled WGS sequence"/>
</dbReference>
<dbReference type="Gene3D" id="3.40.630.30">
    <property type="match status" value="1"/>
</dbReference>
<evidence type="ECO:0000256" key="5">
    <source>
        <dbReference type="ARBA" id="ARBA00023315"/>
    </source>
</evidence>
<dbReference type="GO" id="GO:0044038">
    <property type="term" value="P:cell wall macromolecule biosynthetic process"/>
    <property type="evidence" value="ECO:0007669"/>
    <property type="project" value="InterPro"/>
</dbReference>
<evidence type="ECO:0000259" key="7">
    <source>
        <dbReference type="Pfam" id="PF13480"/>
    </source>
</evidence>
<dbReference type="PANTHER" id="PTHR36174">
    <property type="entry name" value="LIPID II:GLYCINE GLYCYLTRANSFERASE"/>
    <property type="match status" value="1"/>
</dbReference>
<dbReference type="AlphaFoldDB" id="A0A0D6JTV2"/>
<dbReference type="InterPro" id="IPR003447">
    <property type="entry name" value="FEMABX"/>
</dbReference>
<feature type="domain" description="BioF2-like acetyltransferase" evidence="7">
    <location>
        <begin position="169"/>
        <end position="305"/>
    </location>
</feature>
<evidence type="ECO:0000256" key="3">
    <source>
        <dbReference type="ARBA" id="ARBA00022960"/>
    </source>
</evidence>
<dbReference type="PANTHER" id="PTHR36174:SF1">
    <property type="entry name" value="LIPID II:GLYCINE GLYCYLTRANSFERASE"/>
    <property type="match status" value="1"/>
</dbReference>
<accession>A0A0D6JTV2</accession>
<keyword evidence="2" id="KW-0808">Transferase</keyword>
<reference evidence="9" key="1">
    <citation type="submission" date="2015-03" db="EMBL/GenBank/DDBJ databases">
        <authorList>
            <person name="Urmite Genomes"/>
        </authorList>
    </citation>
    <scope>NUCLEOTIDE SEQUENCE [LARGE SCALE GENOMIC DNA]</scope>
    <source>
        <strain evidence="9">Arc-Hr</strain>
    </source>
</reference>
<dbReference type="EMBL" id="CSTE01000003">
    <property type="protein sequence ID" value="CQR51733.1"/>
    <property type="molecule type" value="Genomic_DNA"/>
</dbReference>
<dbReference type="GO" id="GO:0071555">
    <property type="term" value="P:cell wall organization"/>
    <property type="evidence" value="ECO:0007669"/>
    <property type="project" value="UniProtKB-KW"/>
</dbReference>
<evidence type="ECO:0000256" key="2">
    <source>
        <dbReference type="ARBA" id="ARBA00022679"/>
    </source>
</evidence>
<evidence type="ECO:0000313" key="9">
    <source>
        <dbReference type="Proteomes" id="UP000198902"/>
    </source>
</evidence>
<dbReference type="SUPFAM" id="SSF55729">
    <property type="entry name" value="Acyl-CoA N-acyltransferases (Nat)"/>
    <property type="match status" value="1"/>
</dbReference>
<evidence type="ECO:0000313" key="8">
    <source>
        <dbReference type="EMBL" id="CQR51733.1"/>
    </source>
</evidence>
<evidence type="ECO:0000256" key="1">
    <source>
        <dbReference type="ARBA" id="ARBA00009943"/>
    </source>
</evidence>
<dbReference type="Pfam" id="PF13480">
    <property type="entry name" value="Acetyltransf_6"/>
    <property type="match status" value="1"/>
</dbReference>
<gene>
    <name evidence="8" type="ORF">BN996_02792</name>
</gene>
<dbReference type="RefSeq" id="WP_089779995.1">
    <property type="nucleotide sequence ID" value="NZ_CABLRR010000003.1"/>
</dbReference>
<dbReference type="InterPro" id="IPR016181">
    <property type="entry name" value="Acyl_CoA_acyltransferase"/>
</dbReference>
<dbReference type="InterPro" id="IPR050644">
    <property type="entry name" value="PG_Glycine_Bridge_Synth"/>
</dbReference>
<evidence type="ECO:0000256" key="6">
    <source>
        <dbReference type="ARBA" id="ARBA00023316"/>
    </source>
</evidence>
<keyword evidence="3" id="KW-0133">Cell shape</keyword>
<dbReference type="GO" id="GO:0016755">
    <property type="term" value="F:aminoacyltransferase activity"/>
    <property type="evidence" value="ECO:0007669"/>
    <property type="project" value="InterPro"/>
</dbReference>
<name>A0A0D6JTV2_9EURY</name>
<dbReference type="GO" id="GO:0008360">
    <property type="term" value="P:regulation of cell shape"/>
    <property type="evidence" value="ECO:0007669"/>
    <property type="project" value="UniProtKB-KW"/>
</dbReference>
<keyword evidence="9" id="KW-1185">Reference proteome</keyword>
<protein>
    <submittedName>
        <fullName evidence="8">FemAB family protein</fullName>
    </submittedName>
</protein>
<evidence type="ECO:0000256" key="4">
    <source>
        <dbReference type="ARBA" id="ARBA00022984"/>
    </source>
</evidence>
<comment type="similarity">
    <text evidence="1">Belongs to the FemABX family.</text>
</comment>
<keyword evidence="4" id="KW-0573">Peptidoglycan synthesis</keyword>
<keyword evidence="5" id="KW-0012">Acyltransferase</keyword>
<dbReference type="PROSITE" id="PS51191">
    <property type="entry name" value="FEMABX"/>
    <property type="match status" value="1"/>
</dbReference>
<proteinExistence type="inferred from homology"/>